<accession>A0A448WGJ6</accession>
<gene>
    <name evidence="2" type="ORF">PXEA_LOCUS4640</name>
</gene>
<sequence>MANVTVKKTDYTAAKSIFQNTIMEIQLIERGILAINSDSLRPELLKHLMREHASLFINCICHLIARDEDLQWPNANPPQIGCSPKASSSAKIGYNVTENRFSVKKKGDDQMLDKGEADEWDALNFSIVGKFTLIHILFFRPDKPTSLVQLYKSGYMIDQLSNPNSITSDQRNHLVKLLEDSTSPSLQKAALALSQLNSLLRICTHEPDLILSTTVNGSKDSILSHHHFYTNVDSLASCGLGMDLCCALRRTDNKRKKEEKSRAREWALQMELPISEAVKNILSDPYSDVSISAPVVAHAAVCLLAQALVGCPVSVPGRLVADLAKWVINRVAQLQLDSEVTGDAKTKTTESPAVMYLMNCTNDSFSPLVELADSVAELARLRSKAEIQNRQRKCEVEAADRDESESSSKLYSDKMDEISSLMVKTDAMLRKIPGLMA</sequence>
<comment type="caution">
    <text evidence="2">The sequence shown here is derived from an EMBL/GenBank/DDBJ whole genome shotgun (WGS) entry which is preliminary data.</text>
</comment>
<dbReference type="Pfam" id="PF23659">
    <property type="entry name" value="UFL1"/>
    <property type="match status" value="1"/>
</dbReference>
<feature type="domain" description="E3 UFM1-protein ligase 1-like" evidence="1">
    <location>
        <begin position="15"/>
        <end position="76"/>
    </location>
</feature>
<dbReference type="Proteomes" id="UP000784294">
    <property type="component" value="Unassembled WGS sequence"/>
</dbReference>
<keyword evidence="3" id="KW-1185">Reference proteome</keyword>
<protein>
    <recommendedName>
        <fullName evidence="1">E3 UFM1-protein ligase 1-like domain-containing protein</fullName>
    </recommendedName>
</protein>
<organism evidence="2 3">
    <name type="scientific">Protopolystoma xenopodis</name>
    <dbReference type="NCBI Taxonomy" id="117903"/>
    <lineage>
        <taxon>Eukaryota</taxon>
        <taxon>Metazoa</taxon>
        <taxon>Spiralia</taxon>
        <taxon>Lophotrochozoa</taxon>
        <taxon>Platyhelminthes</taxon>
        <taxon>Monogenea</taxon>
        <taxon>Polyopisthocotylea</taxon>
        <taxon>Polystomatidea</taxon>
        <taxon>Polystomatidae</taxon>
        <taxon>Protopolystoma</taxon>
    </lineage>
</organism>
<proteinExistence type="predicted"/>
<evidence type="ECO:0000313" key="3">
    <source>
        <dbReference type="Proteomes" id="UP000784294"/>
    </source>
</evidence>
<evidence type="ECO:0000313" key="2">
    <source>
        <dbReference type="EMBL" id="VEL11200.1"/>
    </source>
</evidence>
<name>A0A448WGJ6_9PLAT</name>
<reference evidence="2" key="1">
    <citation type="submission" date="2018-11" db="EMBL/GenBank/DDBJ databases">
        <authorList>
            <consortium name="Pathogen Informatics"/>
        </authorList>
    </citation>
    <scope>NUCLEOTIDE SEQUENCE</scope>
</reference>
<dbReference type="EMBL" id="CAAALY010011152">
    <property type="protein sequence ID" value="VEL11200.1"/>
    <property type="molecule type" value="Genomic_DNA"/>
</dbReference>
<evidence type="ECO:0000259" key="1">
    <source>
        <dbReference type="Pfam" id="PF23659"/>
    </source>
</evidence>
<dbReference type="AlphaFoldDB" id="A0A448WGJ6"/>
<dbReference type="InterPro" id="IPR056580">
    <property type="entry name" value="Ufl1_dom"/>
</dbReference>